<evidence type="ECO:0000256" key="1">
    <source>
        <dbReference type="ARBA" id="ARBA00022801"/>
    </source>
</evidence>
<dbReference type="InterPro" id="IPR036461">
    <property type="entry name" value="Urease_betasu_sf"/>
</dbReference>
<dbReference type="PATRIC" id="fig|67855.3.peg.384"/>
<dbReference type="CDD" id="cd00407">
    <property type="entry name" value="Urease_beta"/>
    <property type="match status" value="1"/>
</dbReference>
<comment type="subcellular location">
    <subcellularLocation>
        <location evidence="3">Cytoplasm</location>
    </subcellularLocation>
</comment>
<dbReference type="RefSeq" id="WP_047976337.1">
    <property type="nucleotide sequence ID" value="NZ_JWIZ01000015.1"/>
</dbReference>
<accession>A0A0J5P8E7</accession>
<dbReference type="Proteomes" id="UP000036270">
    <property type="component" value="Unassembled WGS sequence"/>
</dbReference>
<evidence type="ECO:0000313" key="5">
    <source>
        <dbReference type="Proteomes" id="UP000036270"/>
    </source>
</evidence>
<dbReference type="NCBIfam" id="TIGR00192">
    <property type="entry name" value="urease_beta"/>
    <property type="match status" value="1"/>
</dbReference>
<dbReference type="HAMAP" id="MF_01954">
    <property type="entry name" value="Urease_beta"/>
    <property type="match status" value="1"/>
</dbReference>
<dbReference type="GO" id="GO:0043419">
    <property type="term" value="P:urea catabolic process"/>
    <property type="evidence" value="ECO:0007669"/>
    <property type="project" value="UniProtKB-UniRule"/>
</dbReference>
<comment type="pathway">
    <text evidence="3">Nitrogen metabolism; urea degradation; CO(2) and NH(3) from urea (urease route): step 1/1.</text>
</comment>
<dbReference type="Pfam" id="PF00699">
    <property type="entry name" value="Urease_beta"/>
    <property type="match status" value="1"/>
</dbReference>
<reference evidence="4 5" key="1">
    <citation type="submission" date="2014-12" db="EMBL/GenBank/DDBJ databases">
        <title>Reclassification of Actinobacillus muris as Muribacter muris.</title>
        <authorList>
            <person name="Christensen H."/>
            <person name="Nicklas W."/>
            <person name="Bisgaard M."/>
        </authorList>
    </citation>
    <scope>NUCLEOTIDE SEQUENCE [LARGE SCALE GENOMIC DNA]</scope>
    <source>
        <strain evidence="4 5">Ackerman80-443D</strain>
    </source>
</reference>
<dbReference type="GO" id="GO:0009039">
    <property type="term" value="F:urease activity"/>
    <property type="evidence" value="ECO:0007669"/>
    <property type="project" value="UniProtKB-UniRule"/>
</dbReference>
<dbReference type="GO" id="GO:0035550">
    <property type="term" value="C:urease complex"/>
    <property type="evidence" value="ECO:0007669"/>
    <property type="project" value="InterPro"/>
</dbReference>
<comment type="caution">
    <text evidence="4">The sequence shown here is derived from an EMBL/GenBank/DDBJ whole genome shotgun (WGS) entry which is preliminary data.</text>
</comment>
<dbReference type="InterPro" id="IPR050069">
    <property type="entry name" value="Urease_subunit"/>
</dbReference>
<keyword evidence="1 3" id="KW-0378">Hydrolase</keyword>
<organism evidence="4 5">
    <name type="scientific">Muribacter muris</name>
    <dbReference type="NCBI Taxonomy" id="67855"/>
    <lineage>
        <taxon>Bacteria</taxon>
        <taxon>Pseudomonadati</taxon>
        <taxon>Pseudomonadota</taxon>
        <taxon>Gammaproteobacteria</taxon>
        <taxon>Pasteurellales</taxon>
        <taxon>Pasteurellaceae</taxon>
        <taxon>Muribacter</taxon>
    </lineage>
</organism>
<dbReference type="FunFam" id="2.10.150.10:FF:000001">
    <property type="entry name" value="Urease subunit beta"/>
    <property type="match status" value="1"/>
</dbReference>
<gene>
    <name evidence="3 4" type="primary">ureB</name>
    <name evidence="4" type="ORF">RO21_03090</name>
</gene>
<evidence type="ECO:0000313" key="4">
    <source>
        <dbReference type="EMBL" id="KMK52020.1"/>
    </source>
</evidence>
<comment type="subunit">
    <text evidence="3">Heterotrimer of UreA (gamma), UreB (beta) and UreC (alpha) subunits. Three heterotrimers associate to form the active enzyme.</text>
</comment>
<evidence type="ECO:0000256" key="2">
    <source>
        <dbReference type="ARBA" id="ARBA00047778"/>
    </source>
</evidence>
<sequence>MIPGEYQLAEGDIHANQHRKICRISVINQGDRPIQVGSHYHFYETNNALSFNRQAAYGMRLNVPSGNAIRFEPGESKEVELVAFGGEQRIYGFQNQVNGQLEEQN</sequence>
<keyword evidence="3" id="KW-0963">Cytoplasm</keyword>
<name>A0A0J5P8E7_9PAST</name>
<dbReference type="PANTHER" id="PTHR33569">
    <property type="entry name" value="UREASE"/>
    <property type="match status" value="1"/>
</dbReference>
<dbReference type="SUPFAM" id="SSF51278">
    <property type="entry name" value="Urease, beta-subunit"/>
    <property type="match status" value="1"/>
</dbReference>
<dbReference type="EC" id="3.5.1.5" evidence="3"/>
<comment type="similarity">
    <text evidence="3">Belongs to the urease beta subunit family.</text>
</comment>
<evidence type="ECO:0000256" key="3">
    <source>
        <dbReference type="HAMAP-Rule" id="MF_01954"/>
    </source>
</evidence>
<dbReference type="AlphaFoldDB" id="A0A0J5P8E7"/>
<dbReference type="InterPro" id="IPR002019">
    <property type="entry name" value="Urease_beta-like"/>
</dbReference>
<dbReference type="UniPathway" id="UPA00258">
    <property type="reaction ID" value="UER00370"/>
</dbReference>
<dbReference type="Gene3D" id="2.10.150.10">
    <property type="entry name" value="Urease, beta subunit"/>
    <property type="match status" value="1"/>
</dbReference>
<protein>
    <recommendedName>
        <fullName evidence="3">Urease subunit beta</fullName>
        <ecNumber evidence="3">3.5.1.5</ecNumber>
    </recommendedName>
    <alternativeName>
        <fullName evidence="3">Urea amidohydrolase subunit beta</fullName>
    </alternativeName>
</protein>
<dbReference type="EMBL" id="JWIZ01000015">
    <property type="protein sequence ID" value="KMK52020.1"/>
    <property type="molecule type" value="Genomic_DNA"/>
</dbReference>
<keyword evidence="5" id="KW-1185">Reference proteome</keyword>
<proteinExistence type="inferred from homology"/>
<comment type="catalytic activity">
    <reaction evidence="2 3">
        <text>urea + 2 H2O + H(+) = hydrogencarbonate + 2 NH4(+)</text>
        <dbReference type="Rhea" id="RHEA:20557"/>
        <dbReference type="ChEBI" id="CHEBI:15377"/>
        <dbReference type="ChEBI" id="CHEBI:15378"/>
        <dbReference type="ChEBI" id="CHEBI:16199"/>
        <dbReference type="ChEBI" id="CHEBI:17544"/>
        <dbReference type="ChEBI" id="CHEBI:28938"/>
        <dbReference type="EC" id="3.5.1.5"/>
    </reaction>
</comment>
<dbReference type="NCBIfam" id="NF009682">
    <property type="entry name" value="PRK13203.1"/>
    <property type="match status" value="1"/>
</dbReference>
<dbReference type="STRING" id="67855.RO21_03090"/>
<dbReference type="PANTHER" id="PTHR33569:SF1">
    <property type="entry name" value="UREASE"/>
    <property type="match status" value="1"/>
</dbReference>